<keyword evidence="4" id="KW-0641">Proline biosynthesis</keyword>
<dbReference type="GO" id="GO:0055129">
    <property type="term" value="P:L-proline biosynthetic process"/>
    <property type="evidence" value="ECO:0007669"/>
    <property type="project" value="UniProtKB-UniRule"/>
</dbReference>
<dbReference type="EMBL" id="DVOG01000186">
    <property type="protein sequence ID" value="HIV04882.1"/>
    <property type="molecule type" value="Genomic_DNA"/>
</dbReference>
<dbReference type="Pfam" id="PF03807">
    <property type="entry name" value="F420_oxidored"/>
    <property type="match status" value="1"/>
</dbReference>
<comment type="catalytic activity">
    <reaction evidence="4">
        <text>L-proline + NAD(+) = (S)-1-pyrroline-5-carboxylate + NADH + 2 H(+)</text>
        <dbReference type="Rhea" id="RHEA:14105"/>
        <dbReference type="ChEBI" id="CHEBI:15378"/>
        <dbReference type="ChEBI" id="CHEBI:17388"/>
        <dbReference type="ChEBI" id="CHEBI:57540"/>
        <dbReference type="ChEBI" id="CHEBI:57945"/>
        <dbReference type="ChEBI" id="CHEBI:60039"/>
        <dbReference type="EC" id="1.5.1.2"/>
    </reaction>
</comment>
<dbReference type="NCBIfam" id="TIGR00112">
    <property type="entry name" value="proC"/>
    <property type="match status" value="1"/>
</dbReference>
<gene>
    <name evidence="4 9" type="primary">proC</name>
    <name evidence="9" type="ORF">IAC75_07045</name>
</gene>
<organism evidence="9 10">
    <name type="scientific">Candidatus Spyradosoma merdigallinarum</name>
    <dbReference type="NCBI Taxonomy" id="2840950"/>
    <lineage>
        <taxon>Bacteria</taxon>
        <taxon>Pseudomonadati</taxon>
        <taxon>Verrucomicrobiota</taxon>
        <taxon>Opitutia</taxon>
        <taxon>Opitutia incertae sedis</taxon>
        <taxon>Candidatus Spyradosoma</taxon>
    </lineage>
</organism>
<feature type="binding site" evidence="6">
    <location>
        <begin position="71"/>
        <end position="74"/>
    </location>
    <ligand>
        <name>NADP(+)</name>
        <dbReference type="ChEBI" id="CHEBI:58349"/>
    </ligand>
</feature>
<dbReference type="InterPro" id="IPR028939">
    <property type="entry name" value="P5C_Rdtase_cat_N"/>
</dbReference>
<comment type="subcellular location">
    <subcellularLocation>
        <location evidence="4">Cytoplasm</location>
    </subcellularLocation>
</comment>
<protein>
    <recommendedName>
        <fullName evidence="4 5">Pyrroline-5-carboxylate reductase</fullName>
        <shortName evidence="4">P5C reductase</shortName>
        <shortName evidence="4">P5CR</shortName>
        <ecNumber evidence="4 5">1.5.1.2</ecNumber>
    </recommendedName>
    <alternativeName>
        <fullName evidence="4">PCA reductase</fullName>
    </alternativeName>
</protein>
<reference evidence="9" key="1">
    <citation type="submission" date="2020-10" db="EMBL/GenBank/DDBJ databases">
        <authorList>
            <person name="Gilroy R."/>
        </authorList>
    </citation>
    <scope>NUCLEOTIDE SEQUENCE</scope>
    <source>
        <strain evidence="9">10669</strain>
    </source>
</reference>
<evidence type="ECO:0000256" key="2">
    <source>
        <dbReference type="ARBA" id="ARBA00022857"/>
    </source>
</evidence>
<name>A0A9D1NLU3_9BACT</name>
<dbReference type="InterPro" id="IPR029036">
    <property type="entry name" value="P5CR_dimer"/>
</dbReference>
<reference evidence="9" key="2">
    <citation type="journal article" date="2021" name="PeerJ">
        <title>Extensive microbial diversity within the chicken gut microbiome revealed by metagenomics and culture.</title>
        <authorList>
            <person name="Gilroy R."/>
            <person name="Ravi A."/>
            <person name="Getino M."/>
            <person name="Pursley I."/>
            <person name="Horton D.L."/>
            <person name="Alikhan N.F."/>
            <person name="Baker D."/>
            <person name="Gharbi K."/>
            <person name="Hall N."/>
            <person name="Watson M."/>
            <person name="Adriaenssens E.M."/>
            <person name="Foster-Nyarko E."/>
            <person name="Jarju S."/>
            <person name="Secka A."/>
            <person name="Antonio M."/>
            <person name="Oren A."/>
            <person name="Chaudhuri R.R."/>
            <person name="La Ragione R."/>
            <person name="Hildebrand F."/>
            <person name="Pallen M.J."/>
        </authorList>
    </citation>
    <scope>NUCLEOTIDE SEQUENCE</scope>
    <source>
        <strain evidence="9">10669</strain>
    </source>
</reference>
<comment type="caution">
    <text evidence="9">The sequence shown here is derived from an EMBL/GenBank/DDBJ whole genome shotgun (WGS) entry which is preliminary data.</text>
</comment>
<keyword evidence="3 4" id="KW-0560">Oxidoreductase</keyword>
<sequence length="264" mass="26232">MKNKIAVIGAGSMGGAIARGAVSAGFCSAEEIVCTARGATTLEKLAAAVPGIGVSADNRAAAESAEIVVLAVKPWIADAVLAEIRGAFAAGTRTLVSVVAGLPLARLRAAAGMPETPVFVAIPNTAAAVAQSMTFIASDGAPEAAARRVEALFSALGKAVFVPEAQLAAGTALASCGIAFAMRYVRASMQGGVELGLSAALAREAALQTLKGAAELLAATGEHPESAVDKVTTPGGLTIRGLNAMEESGFSAAVVRGLRACCSR</sequence>
<feature type="domain" description="Pyrroline-5-carboxylate reductase dimerisation" evidence="8">
    <location>
        <begin position="164"/>
        <end position="264"/>
    </location>
</feature>
<keyword evidence="4" id="KW-0028">Amino-acid biosynthesis</keyword>
<dbReference type="GO" id="GO:0004735">
    <property type="term" value="F:pyrroline-5-carboxylate reductase activity"/>
    <property type="evidence" value="ECO:0007669"/>
    <property type="project" value="UniProtKB-UniRule"/>
</dbReference>
<dbReference type="EC" id="1.5.1.2" evidence="4 5"/>
<evidence type="ECO:0000313" key="10">
    <source>
        <dbReference type="Proteomes" id="UP000886812"/>
    </source>
</evidence>
<dbReference type="InterPro" id="IPR036291">
    <property type="entry name" value="NAD(P)-bd_dom_sf"/>
</dbReference>
<accession>A0A9D1NLU3</accession>
<evidence type="ECO:0000256" key="6">
    <source>
        <dbReference type="PIRSR" id="PIRSR000193-1"/>
    </source>
</evidence>
<evidence type="ECO:0000256" key="3">
    <source>
        <dbReference type="ARBA" id="ARBA00023002"/>
    </source>
</evidence>
<dbReference type="InterPro" id="IPR000304">
    <property type="entry name" value="Pyrroline-COOH_reductase"/>
</dbReference>
<evidence type="ECO:0000256" key="1">
    <source>
        <dbReference type="ARBA" id="ARBA00005525"/>
    </source>
</evidence>
<dbReference type="Gene3D" id="3.40.50.720">
    <property type="entry name" value="NAD(P)-binding Rossmann-like Domain"/>
    <property type="match status" value="1"/>
</dbReference>
<dbReference type="PIRSF" id="PIRSF000193">
    <property type="entry name" value="Pyrrol-5-carb_rd"/>
    <property type="match status" value="1"/>
</dbReference>
<dbReference type="PANTHER" id="PTHR11645:SF0">
    <property type="entry name" value="PYRROLINE-5-CARBOXYLATE REDUCTASE 3"/>
    <property type="match status" value="1"/>
</dbReference>
<feature type="binding site" evidence="6">
    <location>
        <begin position="8"/>
        <end position="13"/>
    </location>
    <ligand>
        <name>NADP(+)</name>
        <dbReference type="ChEBI" id="CHEBI:58349"/>
    </ligand>
</feature>
<dbReference type="SUPFAM" id="SSF51735">
    <property type="entry name" value="NAD(P)-binding Rossmann-fold domains"/>
    <property type="match status" value="1"/>
</dbReference>
<evidence type="ECO:0000256" key="5">
    <source>
        <dbReference type="NCBIfam" id="TIGR00112"/>
    </source>
</evidence>
<dbReference type="GO" id="GO:0005737">
    <property type="term" value="C:cytoplasm"/>
    <property type="evidence" value="ECO:0007669"/>
    <property type="project" value="UniProtKB-SubCell"/>
</dbReference>
<feature type="binding site" evidence="6">
    <location>
        <position position="58"/>
    </location>
    <ligand>
        <name>NADPH</name>
        <dbReference type="ChEBI" id="CHEBI:57783"/>
    </ligand>
</feature>
<dbReference type="AlphaFoldDB" id="A0A9D1NLU3"/>
<comment type="catalytic activity">
    <reaction evidence="4">
        <text>L-proline + NADP(+) = (S)-1-pyrroline-5-carboxylate + NADPH + 2 H(+)</text>
        <dbReference type="Rhea" id="RHEA:14109"/>
        <dbReference type="ChEBI" id="CHEBI:15378"/>
        <dbReference type="ChEBI" id="CHEBI:17388"/>
        <dbReference type="ChEBI" id="CHEBI:57783"/>
        <dbReference type="ChEBI" id="CHEBI:58349"/>
        <dbReference type="ChEBI" id="CHEBI:60039"/>
        <dbReference type="EC" id="1.5.1.2"/>
    </reaction>
</comment>
<evidence type="ECO:0000259" key="7">
    <source>
        <dbReference type="Pfam" id="PF03807"/>
    </source>
</evidence>
<comment type="pathway">
    <text evidence="4">Amino-acid biosynthesis; L-proline biosynthesis; L-proline from L-glutamate 5-semialdehyde: step 1/1.</text>
</comment>
<dbReference type="SUPFAM" id="SSF48179">
    <property type="entry name" value="6-phosphogluconate dehydrogenase C-terminal domain-like"/>
    <property type="match status" value="1"/>
</dbReference>
<evidence type="ECO:0000313" key="9">
    <source>
        <dbReference type="EMBL" id="HIV04882.1"/>
    </source>
</evidence>
<comment type="function">
    <text evidence="4">Catalyzes the reduction of 1-pyrroline-5-carboxylate (PCA) to L-proline.</text>
</comment>
<evidence type="ECO:0000259" key="8">
    <source>
        <dbReference type="Pfam" id="PF14748"/>
    </source>
</evidence>
<proteinExistence type="inferred from homology"/>
<dbReference type="Gene3D" id="1.10.3730.10">
    <property type="entry name" value="ProC C-terminal domain-like"/>
    <property type="match status" value="1"/>
</dbReference>
<evidence type="ECO:0000256" key="4">
    <source>
        <dbReference type="HAMAP-Rule" id="MF_01925"/>
    </source>
</evidence>
<feature type="domain" description="Pyrroline-5-carboxylate reductase catalytic N-terminal" evidence="7">
    <location>
        <begin position="4"/>
        <end position="101"/>
    </location>
</feature>
<keyword evidence="4" id="KW-0963">Cytoplasm</keyword>
<dbReference type="PANTHER" id="PTHR11645">
    <property type="entry name" value="PYRROLINE-5-CARBOXYLATE REDUCTASE"/>
    <property type="match status" value="1"/>
</dbReference>
<dbReference type="Pfam" id="PF14748">
    <property type="entry name" value="P5CR_dimer"/>
    <property type="match status" value="1"/>
</dbReference>
<dbReference type="Proteomes" id="UP000886812">
    <property type="component" value="Unassembled WGS sequence"/>
</dbReference>
<keyword evidence="2 4" id="KW-0521">NADP</keyword>
<dbReference type="InterPro" id="IPR008927">
    <property type="entry name" value="6-PGluconate_DH-like_C_sf"/>
</dbReference>
<dbReference type="HAMAP" id="MF_01925">
    <property type="entry name" value="P5C_reductase"/>
    <property type="match status" value="1"/>
</dbReference>
<comment type="similarity">
    <text evidence="1 4">Belongs to the pyrroline-5-carboxylate reductase family.</text>
</comment>